<sequence length="68" mass="7690">MQTKMTPADRLSELVSDNNIPVTALFDVKSRINDWLAAGGNLNDEYMWMQVRYIENIAKRMGELGGSL</sequence>
<evidence type="ECO:0000313" key="3">
    <source>
        <dbReference type="EMBL" id="WDC92849.1"/>
    </source>
</evidence>
<name>A0AAJ5RI23_LATCU</name>
<reference evidence="2 4" key="1">
    <citation type="submission" date="2021-05" db="EMBL/GenBank/DDBJ databases">
        <title>Complete Genome Sequence of Latilactobacillus sp. Strain WDN19, a High D-Aspartate-producing Lactic Acid Bacterium Isolated from a Japanese Pickle.</title>
        <authorList>
            <person name="Kajitani K."/>
            <person name="Takahashi S."/>
        </authorList>
    </citation>
    <scope>NUCLEOTIDE SEQUENCE [LARGE SCALE GENOMIC DNA]</scope>
    <source>
        <strain evidence="2 4">WDN19</strain>
    </source>
</reference>
<dbReference type="Proteomes" id="UP001215533">
    <property type="component" value="Plasmid p1_CACC879"/>
</dbReference>
<reference evidence="3" key="2">
    <citation type="submission" date="2023-02" db="EMBL/GenBank/DDBJ databases">
        <title>Complete genome sequence of Lactobacillus curvatus CACC879 isolated from Pig feces.</title>
        <authorList>
            <person name="Park S."/>
            <person name="Park M.A."/>
            <person name="Kim D.-H."/>
            <person name="Kim Y."/>
        </authorList>
    </citation>
    <scope>NUCLEOTIDE SEQUENCE</scope>
    <source>
        <strain evidence="3">Curvatus</strain>
        <plasmid evidence="3">p1_CACC879</plasmid>
    </source>
</reference>
<evidence type="ECO:0000313" key="5">
    <source>
        <dbReference type="Proteomes" id="UP001215533"/>
    </source>
</evidence>
<dbReference type="RefSeq" id="WP_081303843.1">
    <property type="nucleotide sequence ID" value="NZ_AP024685.1"/>
</dbReference>
<protein>
    <recommendedName>
        <fullName evidence="1">DUF6877 domain-containing protein</fullName>
    </recommendedName>
</protein>
<evidence type="ECO:0000313" key="2">
    <source>
        <dbReference type="EMBL" id="BCX31473.1"/>
    </source>
</evidence>
<keyword evidence="4" id="KW-1185">Reference proteome</keyword>
<keyword evidence="3" id="KW-0614">Plasmid</keyword>
<dbReference type="AlphaFoldDB" id="A0AAJ5RI23"/>
<accession>A0AAJ5RI23</accession>
<gene>
    <name evidence="2" type="ORF">LTWDN19_20400</name>
    <name evidence="3" type="ORF">PSR33_09830</name>
</gene>
<dbReference type="EMBL" id="CP117684">
    <property type="protein sequence ID" value="WDC92849.1"/>
    <property type="molecule type" value="Genomic_DNA"/>
</dbReference>
<geneLocation type="plasmid" evidence="3 5">
    <name>p1_CACC879</name>
</geneLocation>
<dbReference type="EMBL" id="AP024685">
    <property type="protein sequence ID" value="BCX31473.1"/>
    <property type="molecule type" value="Genomic_DNA"/>
</dbReference>
<evidence type="ECO:0000313" key="4">
    <source>
        <dbReference type="Proteomes" id="UP000825100"/>
    </source>
</evidence>
<organism evidence="3 5">
    <name type="scientific">Latilactobacillus curvatus</name>
    <name type="common">Lactobacillus curvatus</name>
    <dbReference type="NCBI Taxonomy" id="28038"/>
    <lineage>
        <taxon>Bacteria</taxon>
        <taxon>Bacillati</taxon>
        <taxon>Bacillota</taxon>
        <taxon>Bacilli</taxon>
        <taxon>Lactobacillales</taxon>
        <taxon>Lactobacillaceae</taxon>
        <taxon>Latilactobacillus</taxon>
    </lineage>
</organism>
<dbReference type="InterPro" id="IPR049242">
    <property type="entry name" value="DUF6877"/>
</dbReference>
<evidence type="ECO:0000259" key="1">
    <source>
        <dbReference type="Pfam" id="PF21793"/>
    </source>
</evidence>
<proteinExistence type="predicted"/>
<feature type="domain" description="DUF6877" evidence="1">
    <location>
        <begin position="10"/>
        <end position="59"/>
    </location>
</feature>
<dbReference type="Proteomes" id="UP000825100">
    <property type="component" value="Chromosome"/>
</dbReference>
<dbReference type="Pfam" id="PF21793">
    <property type="entry name" value="DUF6877"/>
    <property type="match status" value="1"/>
</dbReference>